<organism evidence="5 6">
    <name type="scientific">Habropoda laboriosa</name>
    <dbReference type="NCBI Taxonomy" id="597456"/>
    <lineage>
        <taxon>Eukaryota</taxon>
        <taxon>Metazoa</taxon>
        <taxon>Ecdysozoa</taxon>
        <taxon>Arthropoda</taxon>
        <taxon>Hexapoda</taxon>
        <taxon>Insecta</taxon>
        <taxon>Pterygota</taxon>
        <taxon>Neoptera</taxon>
        <taxon>Endopterygota</taxon>
        <taxon>Hymenoptera</taxon>
        <taxon>Apocrita</taxon>
        <taxon>Aculeata</taxon>
        <taxon>Apoidea</taxon>
        <taxon>Anthophila</taxon>
        <taxon>Apidae</taxon>
        <taxon>Habropoda</taxon>
    </lineage>
</organism>
<gene>
    <name evidence="5" type="ORF">WH47_11372</name>
</gene>
<dbReference type="AlphaFoldDB" id="A0A0L7QLQ7"/>
<evidence type="ECO:0000313" key="6">
    <source>
        <dbReference type="Proteomes" id="UP000053825"/>
    </source>
</evidence>
<dbReference type="STRING" id="597456.A0A0L7QLQ7"/>
<dbReference type="InterPro" id="IPR035914">
    <property type="entry name" value="Sperma_CUB_dom_sf"/>
</dbReference>
<dbReference type="InterPro" id="IPR036397">
    <property type="entry name" value="RNaseH_sf"/>
</dbReference>
<protein>
    <submittedName>
        <fullName evidence="5">Histone-lysine N-methyltransferase SETMAR</fullName>
    </submittedName>
</protein>
<dbReference type="Gene3D" id="2.60.120.290">
    <property type="entry name" value="Spermadhesin, CUB domain"/>
    <property type="match status" value="1"/>
</dbReference>
<sequence>MILKRVSINLMQLVALSSVVFASETRWSVLSWMSSSVCTLIVFPSATQQWSLLGLNLWPSQTIEEPSNGFDLSGNPISRVLNFFPTPVQEECLSRDKRRQGVCMNTYECRIQRGKSHGRCALGFGVCCIFTASCEKEVQNNLTYVISPGFPNLIDWPMNCSVVVRKIDRQVSQLRIDFVHFNIGQPNSRTGVCDDDIMEIRNGRSVFQMCGWNSGQHLYIDLDEDDEPLTLDFRLPSGLQSRMWEMRIVQLDFEQRAPTGCLQYYQGFNGTLKTFNFLSNGRFLADQDYLLCIRQERGMCGIAYVPCSPDSFRIGPPRMQILNNTSFNSSTIGESSDLNSTATNAVNVVESTNNTEADVEGSGSNPMGEAGTMINATTPMDQEVSASTNTVYGQERCRDRVLIPCDFEEFITPGNNEAGICNLEHCGNSLCDRNELDEEGNCRVETWATPFRIRVAFGPGQDTGTTLEDNIGNSSIAVQKLNNFGYESLQQPLYFPDLSLTAYHLFKYFHHFIKEKAFRNERDVELTFVEFVDSRSRSFFVDGLNELTKRWKMRVYCNGFYFK</sequence>
<keyword evidence="6" id="KW-1185">Reference proteome</keyword>
<evidence type="ECO:0000259" key="4">
    <source>
        <dbReference type="PROSITE" id="PS01180"/>
    </source>
</evidence>
<evidence type="ECO:0000256" key="2">
    <source>
        <dbReference type="PROSITE-ProRule" id="PRU00059"/>
    </source>
</evidence>
<dbReference type="GO" id="GO:0008168">
    <property type="term" value="F:methyltransferase activity"/>
    <property type="evidence" value="ECO:0007669"/>
    <property type="project" value="UniProtKB-KW"/>
</dbReference>
<keyword evidence="1 2" id="KW-1015">Disulfide bond</keyword>
<evidence type="ECO:0000313" key="5">
    <source>
        <dbReference type="EMBL" id="KOC59578.1"/>
    </source>
</evidence>
<proteinExistence type="predicted"/>
<keyword evidence="5" id="KW-0808">Transferase</keyword>
<feature type="chain" id="PRO_5005574644" evidence="3">
    <location>
        <begin position="23"/>
        <end position="563"/>
    </location>
</feature>
<keyword evidence="3" id="KW-0732">Signal</keyword>
<dbReference type="Proteomes" id="UP000053825">
    <property type="component" value="Unassembled WGS sequence"/>
</dbReference>
<dbReference type="OrthoDB" id="6344756at2759"/>
<comment type="caution">
    <text evidence="2">Lacks conserved residue(s) required for the propagation of feature annotation.</text>
</comment>
<dbReference type="PANTHER" id="PTHR33236:SF4">
    <property type="entry name" value="CUB DOMAIN-CONTAINING PROTEIN"/>
    <property type="match status" value="1"/>
</dbReference>
<dbReference type="Pfam" id="PF26080">
    <property type="entry name" value="CUB_animal"/>
    <property type="match status" value="1"/>
</dbReference>
<evidence type="ECO:0000256" key="3">
    <source>
        <dbReference type="SAM" id="SignalP"/>
    </source>
</evidence>
<dbReference type="InterPro" id="IPR058698">
    <property type="entry name" value="CUB_metazoa"/>
</dbReference>
<feature type="domain" description="CUB" evidence="4">
    <location>
        <begin position="134"/>
        <end position="251"/>
    </location>
</feature>
<reference evidence="5 6" key="1">
    <citation type="submission" date="2015-07" db="EMBL/GenBank/DDBJ databases">
        <title>The genome of Habropoda laboriosa.</title>
        <authorList>
            <person name="Pan H."/>
            <person name="Kapheim K."/>
        </authorList>
    </citation>
    <scope>NUCLEOTIDE SEQUENCE [LARGE SCALE GENOMIC DNA]</scope>
    <source>
        <strain evidence="5">0110345459</strain>
    </source>
</reference>
<dbReference type="Gene3D" id="3.30.420.10">
    <property type="entry name" value="Ribonuclease H-like superfamily/Ribonuclease H"/>
    <property type="match status" value="1"/>
</dbReference>
<accession>A0A0L7QLQ7</accession>
<feature type="disulfide bond" evidence="2">
    <location>
        <begin position="193"/>
        <end position="210"/>
    </location>
</feature>
<dbReference type="GO" id="GO:0003676">
    <property type="term" value="F:nucleic acid binding"/>
    <property type="evidence" value="ECO:0007669"/>
    <property type="project" value="InterPro"/>
</dbReference>
<keyword evidence="5" id="KW-0489">Methyltransferase</keyword>
<dbReference type="PANTHER" id="PTHR33236">
    <property type="entry name" value="INTRAFLAGELLAR TRANSPORT PROTEIN 122 FAMILY PROTEIN-RELATED"/>
    <property type="match status" value="1"/>
</dbReference>
<dbReference type="PROSITE" id="PS01180">
    <property type="entry name" value="CUB"/>
    <property type="match status" value="1"/>
</dbReference>
<feature type="signal peptide" evidence="3">
    <location>
        <begin position="1"/>
        <end position="22"/>
    </location>
</feature>
<name>A0A0L7QLQ7_9HYME</name>
<dbReference type="EMBL" id="KQ414906">
    <property type="protein sequence ID" value="KOC59578.1"/>
    <property type="molecule type" value="Genomic_DNA"/>
</dbReference>
<evidence type="ECO:0000256" key="1">
    <source>
        <dbReference type="ARBA" id="ARBA00023157"/>
    </source>
</evidence>
<dbReference type="SUPFAM" id="SSF49854">
    <property type="entry name" value="Spermadhesin, CUB domain"/>
    <property type="match status" value="1"/>
</dbReference>
<dbReference type="InterPro" id="IPR000859">
    <property type="entry name" value="CUB_dom"/>
</dbReference>
<dbReference type="GO" id="GO:0032259">
    <property type="term" value="P:methylation"/>
    <property type="evidence" value="ECO:0007669"/>
    <property type="project" value="UniProtKB-KW"/>
</dbReference>